<evidence type="ECO:0000259" key="6">
    <source>
        <dbReference type="PROSITE" id="PS51123"/>
    </source>
</evidence>
<dbReference type="NCBIfam" id="TIGR03519">
    <property type="entry name" value="T9SS_PorP_fam"/>
    <property type="match status" value="1"/>
</dbReference>
<feature type="chain" id="PRO_5011980002" evidence="5">
    <location>
        <begin position="24"/>
        <end position="450"/>
    </location>
</feature>
<dbReference type="Gene3D" id="3.30.1330.60">
    <property type="entry name" value="OmpA-like domain"/>
    <property type="match status" value="1"/>
</dbReference>
<sequence length="450" mass="49722">MRKIHLLTTLVVILATHGPFALAQQITPYSLYNQNTFLINPAVAGMNNCWYGFVNRRVQTAGVDNAPSMQQLSLYGSLTPTHGLGTTIRYSDLGLVTQFSGNISYAYHLKVSEHSSLHAAFSLGIDQQRFDMNEVIASDYTDELLVGQNQPQSRVSNGLGLMFTSRRLTLGAAMPQTFSRKSELNFAQSELFNAYAAYDLASGPNWMLEGFLLYRNYDEQTDQLDIGSSVLLKDILGLGAIYKTGYGLAVMADVQINDRFIFAYNYEIPTKTQSLGGSHGLMLGIKLCRRNKPVERQTYVTHTQPALVTWPTLVEPVETSAQLVTQPTNVEALPDSLNAVFTQKDLIIRFAIASEDSVISGNQYKVISRVAEILEAHQELNVTIIGHASASGTEEFNQQISEARATAVANELVQIGVAWDRISTIGRGEIDPISEQDEENRCVQVVFHVN</sequence>
<evidence type="ECO:0000256" key="5">
    <source>
        <dbReference type="SAM" id="SignalP"/>
    </source>
</evidence>
<keyword evidence="2 4" id="KW-0472">Membrane</keyword>
<accession>A0A1M6R0Y2</accession>
<dbReference type="PROSITE" id="PS51123">
    <property type="entry name" value="OMPA_2"/>
    <property type="match status" value="1"/>
</dbReference>
<feature type="signal peptide" evidence="5">
    <location>
        <begin position="1"/>
        <end position="23"/>
    </location>
</feature>
<evidence type="ECO:0000313" key="8">
    <source>
        <dbReference type="Proteomes" id="UP000184474"/>
    </source>
</evidence>
<keyword evidence="5" id="KW-0732">Signal</keyword>
<dbReference type="InterPro" id="IPR050330">
    <property type="entry name" value="Bact_OuterMem_StrucFunc"/>
</dbReference>
<dbReference type="RefSeq" id="WP_073122575.1">
    <property type="nucleotide sequence ID" value="NZ_FRAA01000004.1"/>
</dbReference>
<protein>
    <submittedName>
        <fullName evidence="7">Type IX secretion system membrane protein, PorP/SprF family</fullName>
    </submittedName>
</protein>
<organism evidence="7 8">
    <name type="scientific">Reichenbachiella agariperforans</name>
    <dbReference type="NCBI Taxonomy" id="156994"/>
    <lineage>
        <taxon>Bacteria</taxon>
        <taxon>Pseudomonadati</taxon>
        <taxon>Bacteroidota</taxon>
        <taxon>Cytophagia</taxon>
        <taxon>Cytophagales</taxon>
        <taxon>Reichenbachiellaceae</taxon>
        <taxon>Reichenbachiella</taxon>
    </lineage>
</organism>
<dbReference type="InterPro" id="IPR006665">
    <property type="entry name" value="OmpA-like"/>
</dbReference>
<dbReference type="Pfam" id="PF11751">
    <property type="entry name" value="PorP_SprF"/>
    <property type="match status" value="1"/>
</dbReference>
<dbReference type="EMBL" id="FRAA01000004">
    <property type="protein sequence ID" value="SHK26145.1"/>
    <property type="molecule type" value="Genomic_DNA"/>
</dbReference>
<comment type="subcellular location">
    <subcellularLocation>
        <location evidence="1">Cell outer membrane</location>
    </subcellularLocation>
</comment>
<evidence type="ECO:0000256" key="4">
    <source>
        <dbReference type="PROSITE-ProRule" id="PRU00473"/>
    </source>
</evidence>
<keyword evidence="8" id="KW-1185">Reference proteome</keyword>
<proteinExistence type="predicted"/>
<dbReference type="PANTHER" id="PTHR30329:SF21">
    <property type="entry name" value="LIPOPROTEIN YIAD-RELATED"/>
    <property type="match status" value="1"/>
</dbReference>
<dbReference type="STRING" id="156994.SAMN04488028_1042"/>
<dbReference type="InterPro" id="IPR006664">
    <property type="entry name" value="OMP_bac"/>
</dbReference>
<feature type="domain" description="OmpA-like" evidence="6">
    <location>
        <begin position="339"/>
        <end position="450"/>
    </location>
</feature>
<dbReference type="Proteomes" id="UP000184474">
    <property type="component" value="Unassembled WGS sequence"/>
</dbReference>
<dbReference type="InterPro" id="IPR036737">
    <property type="entry name" value="OmpA-like_sf"/>
</dbReference>
<dbReference type="AlphaFoldDB" id="A0A1M6R0Y2"/>
<dbReference type="GO" id="GO:0009279">
    <property type="term" value="C:cell outer membrane"/>
    <property type="evidence" value="ECO:0007669"/>
    <property type="project" value="UniProtKB-SubCell"/>
</dbReference>
<reference evidence="8" key="1">
    <citation type="submission" date="2016-11" db="EMBL/GenBank/DDBJ databases">
        <authorList>
            <person name="Varghese N."/>
            <person name="Submissions S."/>
        </authorList>
    </citation>
    <scope>NUCLEOTIDE SEQUENCE [LARGE SCALE GENOMIC DNA]</scope>
    <source>
        <strain evidence="8">DSM 26134</strain>
    </source>
</reference>
<keyword evidence="3" id="KW-0998">Cell outer membrane</keyword>
<dbReference type="Pfam" id="PF00691">
    <property type="entry name" value="OmpA"/>
    <property type="match status" value="1"/>
</dbReference>
<evidence type="ECO:0000256" key="2">
    <source>
        <dbReference type="ARBA" id="ARBA00023136"/>
    </source>
</evidence>
<gene>
    <name evidence="7" type="ORF">SAMN04488028_1042</name>
</gene>
<dbReference type="PANTHER" id="PTHR30329">
    <property type="entry name" value="STATOR ELEMENT OF FLAGELLAR MOTOR COMPLEX"/>
    <property type="match status" value="1"/>
</dbReference>
<evidence type="ECO:0000256" key="3">
    <source>
        <dbReference type="ARBA" id="ARBA00023237"/>
    </source>
</evidence>
<dbReference type="SUPFAM" id="SSF103088">
    <property type="entry name" value="OmpA-like"/>
    <property type="match status" value="1"/>
</dbReference>
<evidence type="ECO:0000256" key="1">
    <source>
        <dbReference type="ARBA" id="ARBA00004442"/>
    </source>
</evidence>
<name>A0A1M6R0Y2_REIAG</name>
<evidence type="ECO:0000313" key="7">
    <source>
        <dbReference type="EMBL" id="SHK26145.1"/>
    </source>
</evidence>
<dbReference type="InterPro" id="IPR019861">
    <property type="entry name" value="PorP/SprF_Bacteroidetes"/>
</dbReference>
<dbReference type="CDD" id="cd07185">
    <property type="entry name" value="OmpA_C-like"/>
    <property type="match status" value="1"/>
</dbReference>
<dbReference type="PRINTS" id="PR01021">
    <property type="entry name" value="OMPADOMAIN"/>
</dbReference>